<organism evidence="10 11">
    <name type="scientific">Symbiodinium pilosum</name>
    <name type="common">Dinoflagellate</name>
    <dbReference type="NCBI Taxonomy" id="2952"/>
    <lineage>
        <taxon>Eukaryota</taxon>
        <taxon>Sar</taxon>
        <taxon>Alveolata</taxon>
        <taxon>Dinophyceae</taxon>
        <taxon>Suessiales</taxon>
        <taxon>Symbiodiniaceae</taxon>
        <taxon>Symbiodinium</taxon>
    </lineage>
</organism>
<feature type="transmembrane region" description="Helical" evidence="7">
    <location>
        <begin position="335"/>
        <end position="355"/>
    </location>
</feature>
<evidence type="ECO:0008006" key="12">
    <source>
        <dbReference type="Google" id="ProtNLM"/>
    </source>
</evidence>
<feature type="transmembrane region" description="Helical" evidence="7">
    <location>
        <begin position="174"/>
        <end position="196"/>
    </location>
</feature>
<proteinExistence type="inferred from homology"/>
<dbReference type="GO" id="GO:0016020">
    <property type="term" value="C:membrane"/>
    <property type="evidence" value="ECO:0007669"/>
    <property type="project" value="UniProtKB-SubCell"/>
</dbReference>
<feature type="transmembrane region" description="Helical" evidence="7">
    <location>
        <begin position="269"/>
        <end position="292"/>
    </location>
</feature>
<dbReference type="PANTHER" id="PTHR10783">
    <property type="entry name" value="XENOTROPIC AND POLYTROPIC RETROVIRUS RECEPTOR 1-RELATED"/>
    <property type="match status" value="1"/>
</dbReference>
<dbReference type="InterPro" id="IPR004331">
    <property type="entry name" value="SPX_dom"/>
</dbReference>
<dbReference type="GO" id="GO:0005737">
    <property type="term" value="C:cytoplasm"/>
    <property type="evidence" value="ECO:0007669"/>
    <property type="project" value="TreeGrafter"/>
</dbReference>
<evidence type="ECO:0000256" key="3">
    <source>
        <dbReference type="ARBA" id="ARBA00022692"/>
    </source>
</evidence>
<protein>
    <recommendedName>
        <fullName evidence="12">SPX domain-containing protein</fullName>
    </recommendedName>
</protein>
<feature type="transmembrane region" description="Helical" evidence="7">
    <location>
        <begin position="396"/>
        <end position="415"/>
    </location>
</feature>
<dbReference type="OrthoDB" id="9970435at2759"/>
<feature type="transmembrane region" description="Helical" evidence="7">
    <location>
        <begin position="436"/>
        <end position="455"/>
    </location>
</feature>
<keyword evidence="4 7" id="KW-1133">Transmembrane helix</keyword>
<accession>A0A812XKD4</accession>
<dbReference type="Proteomes" id="UP000649617">
    <property type="component" value="Unassembled WGS sequence"/>
</dbReference>
<comment type="similarity">
    <text evidence="2">Belongs to the SYG1 (TC 2.A.94) family.</text>
</comment>
<evidence type="ECO:0000313" key="11">
    <source>
        <dbReference type="Proteomes" id="UP000649617"/>
    </source>
</evidence>
<comment type="caution">
    <text evidence="10">The sequence shown here is derived from an EMBL/GenBank/DDBJ whole genome shotgun (WGS) entry which is preliminary data.</text>
</comment>
<dbReference type="EMBL" id="CAJNIZ010046138">
    <property type="protein sequence ID" value="CAE7740878.1"/>
    <property type="molecule type" value="Genomic_DNA"/>
</dbReference>
<evidence type="ECO:0000256" key="7">
    <source>
        <dbReference type="SAM" id="Phobius"/>
    </source>
</evidence>
<dbReference type="PROSITE" id="PS51382">
    <property type="entry name" value="SPX"/>
    <property type="match status" value="1"/>
</dbReference>
<keyword evidence="11" id="KW-1185">Reference proteome</keyword>
<dbReference type="CDD" id="cd14447">
    <property type="entry name" value="SPX"/>
    <property type="match status" value="1"/>
</dbReference>
<feature type="transmembrane region" description="Helical" evidence="7">
    <location>
        <begin position="304"/>
        <end position="323"/>
    </location>
</feature>
<feature type="transmembrane region" description="Helical" evidence="7">
    <location>
        <begin position="467"/>
        <end position="486"/>
    </location>
</feature>
<gene>
    <name evidence="10" type="ORF">SPIL2461_LOCUS21317</name>
</gene>
<evidence type="ECO:0000259" key="9">
    <source>
        <dbReference type="PROSITE" id="PS51382"/>
    </source>
</evidence>
<dbReference type="Pfam" id="PF03124">
    <property type="entry name" value="EXS"/>
    <property type="match status" value="1"/>
</dbReference>
<name>A0A812XKD4_SYMPI</name>
<keyword evidence="3 7" id="KW-0812">Transmembrane</keyword>
<dbReference type="PROSITE" id="PS51380">
    <property type="entry name" value="EXS"/>
    <property type="match status" value="1"/>
</dbReference>
<feature type="domain" description="SPX" evidence="9">
    <location>
        <begin position="1"/>
        <end position="123"/>
    </location>
</feature>
<evidence type="ECO:0000256" key="2">
    <source>
        <dbReference type="ARBA" id="ARBA00009665"/>
    </source>
</evidence>
<reference evidence="10" key="1">
    <citation type="submission" date="2021-02" db="EMBL/GenBank/DDBJ databases">
        <authorList>
            <person name="Dougan E. K."/>
            <person name="Rhodes N."/>
            <person name="Thang M."/>
            <person name="Chan C."/>
        </authorList>
    </citation>
    <scope>NUCLEOTIDE SEQUENCE</scope>
</reference>
<sequence length="688" mass="77751">MRDGASSSEGGSPREGLECERCEVSAGWLTELRTSIDRVNDFFTSVADEAEARLSAGRDELQQAHGSDHEPQLRVHLQSMTQQLQSTLLDLSHFAAANYTAVYKILKKHDKQTGLCTLPSVLQQVVTEPFNDPGKARLESLQFQLREFADKLGVDGDLQLSSPHDKSATENLWALARISFSLGVISMALIVLAVLSGMEPQINHFSVEDLAATIPVLRLSFMMNLTAWLAGGCASVFERYRINYMFLLDISPDLDVSAMSLLNYASAQTGVWIVLTFCFLADMKFGAVLFNIHPAIHKFGWSLAHIYSISVLILQFAITSRWVSKGARHLFSRLIMRVFCFSLLGEVSFAENIFADFLTSLGRPLKDAAYTICYFRNWRAFNARDIRVQCKQDKGLAWAMLQLILVLPLLFRIAQCLRRMRDTGDTARHLLNCGKYFLAIIVSLLAAVHILPLGLTPLQFNFVRVVSYLAATSYAATWDLIVDFGLMVQHRRCLYPRYMYAVLAGLDVALRSTWLLTYQPDCRAFVGASTFNRECFAFMISSLELIRRAIWATVRIEHEHQSNAGRFRSVCWVPPLEHRRPMKAQTQKFCDSFKRKEPTVVALHPPHRSYAPHAPRQPVDSTPPTHGDFTDHSLEVAQAERPCCEIDRQDASEALFSELQQYQGHLCGKARSRLQSTRTNARRRSWEP</sequence>
<feature type="domain" description="EXS" evidence="8">
    <location>
        <begin position="392"/>
        <end position="588"/>
    </location>
</feature>
<feature type="region of interest" description="Disordered" evidence="6">
    <location>
        <begin position="604"/>
        <end position="630"/>
    </location>
</feature>
<dbReference type="InterPro" id="IPR004342">
    <property type="entry name" value="EXS_C"/>
</dbReference>
<evidence type="ECO:0000256" key="4">
    <source>
        <dbReference type="ARBA" id="ARBA00022989"/>
    </source>
</evidence>
<evidence type="ECO:0000256" key="1">
    <source>
        <dbReference type="ARBA" id="ARBA00004141"/>
    </source>
</evidence>
<evidence type="ECO:0000256" key="6">
    <source>
        <dbReference type="SAM" id="MobiDB-lite"/>
    </source>
</evidence>
<dbReference type="AlphaFoldDB" id="A0A812XKD4"/>
<keyword evidence="5 7" id="KW-0472">Membrane</keyword>
<comment type="subcellular location">
    <subcellularLocation>
        <location evidence="1">Membrane</location>
        <topology evidence="1">Multi-pass membrane protein</topology>
    </subcellularLocation>
</comment>
<evidence type="ECO:0000313" key="10">
    <source>
        <dbReference type="EMBL" id="CAE7740878.1"/>
    </source>
</evidence>
<evidence type="ECO:0000259" key="8">
    <source>
        <dbReference type="PROSITE" id="PS51380"/>
    </source>
</evidence>
<evidence type="ECO:0000256" key="5">
    <source>
        <dbReference type="ARBA" id="ARBA00023136"/>
    </source>
</evidence>
<feature type="transmembrane region" description="Helical" evidence="7">
    <location>
        <begin position="216"/>
        <end position="237"/>
    </location>
</feature>